<dbReference type="Pfam" id="PF00708">
    <property type="entry name" value="Acylphosphatase"/>
    <property type="match status" value="1"/>
</dbReference>
<dbReference type="InterPro" id="IPR051060">
    <property type="entry name" value="Carbamoyltrans_HypF-like"/>
</dbReference>
<evidence type="ECO:0000256" key="2">
    <source>
        <dbReference type="ARBA" id="ARBA00008097"/>
    </source>
</evidence>
<dbReference type="Gene3D" id="3.30.110.120">
    <property type="match status" value="1"/>
</dbReference>
<evidence type="ECO:0000313" key="12">
    <source>
        <dbReference type="EMBL" id="SOB59906.1"/>
    </source>
</evidence>
<keyword evidence="12" id="KW-0808">Transferase</keyword>
<dbReference type="PROSITE" id="PS51160">
    <property type="entry name" value="ACYLPHOSPHATASE_3"/>
    <property type="match status" value="1"/>
</dbReference>
<keyword evidence="4" id="KW-0479">Metal-binding</keyword>
<dbReference type="InterPro" id="IPR017945">
    <property type="entry name" value="DHBP_synth_RibB-like_a/b_dom"/>
</dbReference>
<evidence type="ECO:0000259" key="10">
    <source>
        <dbReference type="PROSITE" id="PS51160"/>
    </source>
</evidence>
<dbReference type="PANTHER" id="PTHR42959">
    <property type="entry name" value="CARBAMOYLTRANSFERASE"/>
    <property type="match status" value="1"/>
</dbReference>
<feature type="active site" evidence="9">
    <location>
        <position position="38"/>
    </location>
</feature>
<evidence type="ECO:0000256" key="7">
    <source>
        <dbReference type="ARBA" id="ARBA00048220"/>
    </source>
</evidence>
<dbReference type="PIRSF" id="PIRSF006256">
    <property type="entry name" value="CMPcnvr_hdrg_mat"/>
    <property type="match status" value="1"/>
</dbReference>
<dbReference type="InterPro" id="IPR041440">
    <property type="entry name" value="HypF_C"/>
</dbReference>
<dbReference type="Gene3D" id="3.30.420.360">
    <property type="match status" value="1"/>
</dbReference>
<evidence type="ECO:0000256" key="3">
    <source>
        <dbReference type="ARBA" id="ARBA00022598"/>
    </source>
</evidence>
<reference evidence="13" key="1">
    <citation type="submission" date="2017-09" db="EMBL/GenBank/DDBJ databases">
        <authorList>
            <person name="Regsiter A."/>
            <person name="William W."/>
        </authorList>
    </citation>
    <scope>NUCLEOTIDE SEQUENCE [LARGE SCALE GENOMIC DNA]</scope>
    <source>
        <strain evidence="13">500-1</strain>
    </source>
</reference>
<gene>
    <name evidence="12" type="primary">hypF</name>
    <name evidence="12" type="ORF">DPRO_2996</name>
</gene>
<dbReference type="EMBL" id="LT907975">
    <property type="protein sequence ID" value="SOB59906.1"/>
    <property type="molecule type" value="Genomic_DNA"/>
</dbReference>
<dbReference type="SUPFAM" id="SSF55821">
    <property type="entry name" value="YrdC/RibB"/>
    <property type="match status" value="1"/>
</dbReference>
<organism evidence="12 13">
    <name type="scientific">Pseudodesulfovibrio profundus</name>
    <dbReference type="NCBI Taxonomy" id="57320"/>
    <lineage>
        <taxon>Bacteria</taxon>
        <taxon>Pseudomonadati</taxon>
        <taxon>Thermodesulfobacteriota</taxon>
        <taxon>Desulfovibrionia</taxon>
        <taxon>Desulfovibrionales</taxon>
        <taxon>Desulfovibrionaceae</taxon>
    </lineage>
</organism>
<keyword evidence="9" id="KW-0378">Hydrolase</keyword>
<dbReference type="GO" id="GO:0051604">
    <property type="term" value="P:protein maturation"/>
    <property type="evidence" value="ECO:0007669"/>
    <property type="project" value="TreeGrafter"/>
</dbReference>
<dbReference type="GO" id="GO:0008270">
    <property type="term" value="F:zinc ion binding"/>
    <property type="evidence" value="ECO:0007669"/>
    <property type="project" value="UniProtKB-KW"/>
</dbReference>
<dbReference type="Gene3D" id="3.30.420.40">
    <property type="match status" value="1"/>
</dbReference>
<dbReference type="PROSITE" id="PS00150">
    <property type="entry name" value="ACYLPHOSPHATASE_1"/>
    <property type="match status" value="1"/>
</dbReference>
<dbReference type="InterPro" id="IPR017968">
    <property type="entry name" value="Acylphosphatase_CS"/>
</dbReference>
<dbReference type="Proteomes" id="UP000219215">
    <property type="component" value="Chromosome DPRO"/>
</dbReference>
<dbReference type="InterPro" id="IPR004421">
    <property type="entry name" value="Carbamoyltransferase_HypF"/>
</dbReference>
<evidence type="ECO:0000256" key="1">
    <source>
        <dbReference type="ARBA" id="ARBA00004711"/>
    </source>
</evidence>
<keyword evidence="5" id="KW-0863">Zinc-finger</keyword>
<feature type="active site" evidence="9">
    <location>
        <position position="20"/>
    </location>
</feature>
<feature type="domain" description="Acylphosphatase-like" evidence="10">
    <location>
        <begin position="5"/>
        <end position="92"/>
    </location>
</feature>
<evidence type="ECO:0000256" key="8">
    <source>
        <dbReference type="PIRNR" id="PIRNR006256"/>
    </source>
</evidence>
<dbReference type="OrthoDB" id="9808093at2"/>
<dbReference type="AlphaFoldDB" id="A0A2C8FB87"/>
<dbReference type="PANTHER" id="PTHR42959:SF1">
    <property type="entry name" value="CARBAMOYLTRANSFERASE HYPF"/>
    <property type="match status" value="1"/>
</dbReference>
<sequence>MNFLRHRFIITGQVQGVGFRPFVYRVALENRITGSVNNSSEGVIIEAQGSVEQVEQFGNDLAEQIPPLARIVTFDMESIPVVEGEEGFIILKSTGGQGHSVLISADVATCPDCMADMNDPANRRHRYPFTNCTNCGPRYTITRSIPYDRPHTSMACFPLCKECQAEYDDPLDRRFHAQPNACPRCGPKVWLTDNAQVMIAQGDESVRRLACELAEGKIAAVKGLGGFHLVCDARSDRAVSALRQRKHRPDKPLAVMVPDLDIARELAHIGPHEEEWLTGMQRPIVLAAKQQNFPLSKLVAPDTNFIGLMLPYTPLHHVLLGDFAEKAASNIPALVMTSGNLSSEPIALGNREAFDRLQEIADLFLHHNRDILIRTDDSVVRTVPDSDESVLMRRARGFAPAPVFLPQSTDTVMGTGPELKCTLTLTKGDQAFPSQHIGNLTNLETLEFYKEIHAHLEDILQVKPSLIVRDLHPDYMTSELADDLGKERGIPVETLQHHYAHIHAVLAENKFTEPVIGLALDGTGLGEDGTIWGGECLMVMPEELEHQRLAHFTHIRLPGGETAVREPWRIAQAALWELGITEPGSYEWPWLKDFTQESKFLPQLLEKEINTPKTSSCGRLFDAVAALCGLANTITYEGQAAIRLEKVQDMQETGAYPCPLTSADPVALNTHELIRAVLHDLDSGVPVPVIARRFHRGLINGLAEIAYSFSMVLDIHHVALSGGVMQNLTMAKELPEALRATGLIPLTHKHVPPNDACISLGQAAWGQYKLLLDQNKG</sequence>
<evidence type="ECO:0000259" key="11">
    <source>
        <dbReference type="PROSITE" id="PS51163"/>
    </source>
</evidence>
<dbReference type="GO" id="GO:0016743">
    <property type="term" value="F:carboxyl- or carbamoyltransferase activity"/>
    <property type="evidence" value="ECO:0007669"/>
    <property type="project" value="UniProtKB-UniRule"/>
</dbReference>
<dbReference type="GO" id="GO:0003998">
    <property type="term" value="F:acylphosphatase activity"/>
    <property type="evidence" value="ECO:0007669"/>
    <property type="project" value="UniProtKB-EC"/>
</dbReference>
<evidence type="ECO:0000313" key="13">
    <source>
        <dbReference type="Proteomes" id="UP000219215"/>
    </source>
</evidence>
<dbReference type="Pfam" id="PF17788">
    <property type="entry name" value="HypF_C"/>
    <property type="match status" value="1"/>
</dbReference>
<comment type="catalytic activity">
    <reaction evidence="9">
        <text>an acyl phosphate + H2O = a carboxylate + phosphate + H(+)</text>
        <dbReference type="Rhea" id="RHEA:14965"/>
        <dbReference type="ChEBI" id="CHEBI:15377"/>
        <dbReference type="ChEBI" id="CHEBI:15378"/>
        <dbReference type="ChEBI" id="CHEBI:29067"/>
        <dbReference type="ChEBI" id="CHEBI:43474"/>
        <dbReference type="ChEBI" id="CHEBI:59918"/>
        <dbReference type="EC" id="3.6.1.7"/>
    </reaction>
</comment>
<protein>
    <recommendedName>
        <fullName evidence="8">Carbamoyltransferase</fullName>
        <ecNumber evidence="8">6.2.-.-</ecNumber>
    </recommendedName>
</protein>
<evidence type="ECO:0000256" key="4">
    <source>
        <dbReference type="ARBA" id="ARBA00022723"/>
    </source>
</evidence>
<dbReference type="Pfam" id="PF01300">
    <property type="entry name" value="Sua5_yciO_yrdC"/>
    <property type="match status" value="1"/>
</dbReference>
<comment type="pathway">
    <text evidence="1">Protein modification; [NiFe] hydrogenase maturation.</text>
</comment>
<feature type="domain" description="YrdC-like" evidence="11">
    <location>
        <begin position="203"/>
        <end position="397"/>
    </location>
</feature>
<dbReference type="InterPro" id="IPR036046">
    <property type="entry name" value="Acylphosphatase-like_dom_sf"/>
</dbReference>
<keyword evidence="6" id="KW-0862">Zinc</keyword>
<dbReference type="UniPathway" id="UPA00335"/>
<keyword evidence="3" id="KW-0436">Ligase</keyword>
<dbReference type="InterPro" id="IPR055128">
    <property type="entry name" value="HypF_C_2"/>
</dbReference>
<name>A0A2C8FB87_9BACT</name>
<dbReference type="Pfam" id="PF22521">
    <property type="entry name" value="HypF_C_2"/>
    <property type="match status" value="1"/>
</dbReference>
<evidence type="ECO:0000256" key="6">
    <source>
        <dbReference type="ARBA" id="ARBA00022833"/>
    </source>
</evidence>
<proteinExistence type="inferred from homology"/>
<dbReference type="SUPFAM" id="SSF54975">
    <property type="entry name" value="Acylphosphatase/BLUF domain-like"/>
    <property type="match status" value="1"/>
</dbReference>
<keyword evidence="13" id="KW-1185">Reference proteome</keyword>
<dbReference type="EC" id="6.2.-.-" evidence="8"/>
<dbReference type="KEGG" id="pprf:DPRO_2996"/>
<dbReference type="InterPro" id="IPR001792">
    <property type="entry name" value="Acylphosphatase-like_dom"/>
</dbReference>
<dbReference type="GO" id="GO:0016874">
    <property type="term" value="F:ligase activity"/>
    <property type="evidence" value="ECO:0007669"/>
    <property type="project" value="UniProtKB-UniRule"/>
</dbReference>
<accession>A0A2C8FB87</accession>
<dbReference type="Gene3D" id="3.90.870.50">
    <property type="match status" value="1"/>
</dbReference>
<dbReference type="RefSeq" id="WP_097012703.1">
    <property type="nucleotide sequence ID" value="NZ_LT907975.1"/>
</dbReference>
<dbReference type="Pfam" id="PF07503">
    <property type="entry name" value="zf-HYPF"/>
    <property type="match status" value="2"/>
</dbReference>
<evidence type="ECO:0000256" key="9">
    <source>
        <dbReference type="PROSITE-ProRule" id="PRU00520"/>
    </source>
</evidence>
<comment type="similarity">
    <text evidence="2 8">Belongs to the carbamoyltransferase HypF family.</text>
</comment>
<comment type="catalytic activity">
    <reaction evidence="7">
        <text>C-terminal L-cysteinyl-[HypE protein] + carbamoyl phosphate + ATP + H2O = C-terminal S-carboxamide-L-cysteinyl-[HypE protein] + AMP + phosphate + diphosphate + H(+)</text>
        <dbReference type="Rhea" id="RHEA:55636"/>
        <dbReference type="Rhea" id="RHEA-COMP:14247"/>
        <dbReference type="Rhea" id="RHEA-COMP:14392"/>
        <dbReference type="ChEBI" id="CHEBI:15377"/>
        <dbReference type="ChEBI" id="CHEBI:15378"/>
        <dbReference type="ChEBI" id="CHEBI:30616"/>
        <dbReference type="ChEBI" id="CHEBI:33019"/>
        <dbReference type="ChEBI" id="CHEBI:43474"/>
        <dbReference type="ChEBI" id="CHEBI:58228"/>
        <dbReference type="ChEBI" id="CHEBI:76913"/>
        <dbReference type="ChEBI" id="CHEBI:139126"/>
        <dbReference type="ChEBI" id="CHEBI:456215"/>
    </reaction>
</comment>
<dbReference type="PROSITE" id="PS51163">
    <property type="entry name" value="YRDC"/>
    <property type="match status" value="1"/>
</dbReference>
<dbReference type="NCBIfam" id="TIGR00143">
    <property type="entry name" value="hypF"/>
    <property type="match status" value="1"/>
</dbReference>
<evidence type="ECO:0000256" key="5">
    <source>
        <dbReference type="ARBA" id="ARBA00022771"/>
    </source>
</evidence>
<dbReference type="GO" id="GO:0003725">
    <property type="term" value="F:double-stranded RNA binding"/>
    <property type="evidence" value="ECO:0007669"/>
    <property type="project" value="InterPro"/>
</dbReference>
<dbReference type="InterPro" id="IPR006070">
    <property type="entry name" value="Sua5-like_dom"/>
</dbReference>
<dbReference type="InterPro" id="IPR011125">
    <property type="entry name" value="Znf_HypF"/>
</dbReference>